<name>A0A2S5KP24_9PROT</name>
<dbReference type="Pfam" id="PF00392">
    <property type="entry name" value="GntR"/>
    <property type="match status" value="1"/>
</dbReference>
<sequence>MNKYQRTRDALLDAIYYREWQIGQALPTEPQLMVRFSVGRNTLREVIRSLTTEGIVEVIQGSGTYLRRMPGSAQATNLHQPLLPALPMLPLEDIGEVLILRRALEVQAAELAALHRSEEDMAHILHKAQVHYQACKTGSCTELLDTDLEFHRSIVEATHSKILIQLYQMIEKRIRDTIRPFLHLAYSAKGGFLHQALLDAIEQQNAERAVQVTREHFDYLFAYLAKQSAAPIIKGR</sequence>
<dbReference type="Pfam" id="PF07729">
    <property type="entry name" value="FCD"/>
    <property type="match status" value="1"/>
</dbReference>
<evidence type="ECO:0000256" key="1">
    <source>
        <dbReference type="ARBA" id="ARBA00023015"/>
    </source>
</evidence>
<dbReference type="SMART" id="SM00345">
    <property type="entry name" value="HTH_GNTR"/>
    <property type="match status" value="1"/>
</dbReference>
<keyword evidence="2" id="KW-0238">DNA-binding</keyword>
<evidence type="ECO:0000256" key="3">
    <source>
        <dbReference type="ARBA" id="ARBA00023163"/>
    </source>
</evidence>
<dbReference type="PROSITE" id="PS50949">
    <property type="entry name" value="HTH_GNTR"/>
    <property type="match status" value="1"/>
</dbReference>
<dbReference type="EMBL" id="PRLP01000047">
    <property type="protein sequence ID" value="PPC76594.1"/>
    <property type="molecule type" value="Genomic_DNA"/>
</dbReference>
<dbReference type="InterPro" id="IPR011711">
    <property type="entry name" value="GntR_C"/>
</dbReference>
<dbReference type="PRINTS" id="PR00035">
    <property type="entry name" value="HTHGNTR"/>
</dbReference>
<dbReference type="InterPro" id="IPR036390">
    <property type="entry name" value="WH_DNA-bd_sf"/>
</dbReference>
<dbReference type="OrthoDB" id="5450856at2"/>
<dbReference type="InterPro" id="IPR000524">
    <property type="entry name" value="Tscrpt_reg_HTH_GntR"/>
</dbReference>
<dbReference type="SUPFAM" id="SSF46785">
    <property type="entry name" value="Winged helix' DNA-binding domain"/>
    <property type="match status" value="1"/>
</dbReference>
<dbReference type="SMART" id="SM00895">
    <property type="entry name" value="FCD"/>
    <property type="match status" value="1"/>
</dbReference>
<gene>
    <name evidence="5" type="ORF">C4K68_14575</name>
</gene>
<dbReference type="Gene3D" id="1.10.10.10">
    <property type="entry name" value="Winged helix-like DNA-binding domain superfamily/Winged helix DNA-binding domain"/>
    <property type="match status" value="1"/>
</dbReference>
<accession>A0A2S5KP24</accession>
<dbReference type="GO" id="GO:0003700">
    <property type="term" value="F:DNA-binding transcription factor activity"/>
    <property type="evidence" value="ECO:0007669"/>
    <property type="project" value="InterPro"/>
</dbReference>
<comment type="caution">
    <text evidence="5">The sequence shown here is derived from an EMBL/GenBank/DDBJ whole genome shotgun (WGS) entry which is preliminary data.</text>
</comment>
<dbReference type="CDD" id="cd07377">
    <property type="entry name" value="WHTH_GntR"/>
    <property type="match status" value="1"/>
</dbReference>
<dbReference type="InterPro" id="IPR036388">
    <property type="entry name" value="WH-like_DNA-bd_sf"/>
</dbReference>
<dbReference type="SUPFAM" id="SSF48008">
    <property type="entry name" value="GntR ligand-binding domain-like"/>
    <property type="match status" value="1"/>
</dbReference>
<dbReference type="PANTHER" id="PTHR43537">
    <property type="entry name" value="TRANSCRIPTIONAL REGULATOR, GNTR FAMILY"/>
    <property type="match status" value="1"/>
</dbReference>
<evidence type="ECO:0000313" key="6">
    <source>
        <dbReference type="Proteomes" id="UP000238196"/>
    </source>
</evidence>
<evidence type="ECO:0000313" key="5">
    <source>
        <dbReference type="EMBL" id="PPC76594.1"/>
    </source>
</evidence>
<reference evidence="5 6" key="1">
    <citation type="submission" date="2018-02" db="EMBL/GenBank/DDBJ databases">
        <title>novel marine gammaproteobacteria from coastal saline agro ecosystem.</title>
        <authorList>
            <person name="Krishnan R."/>
            <person name="Ramesh Kumar N."/>
        </authorList>
    </citation>
    <scope>NUCLEOTIDE SEQUENCE [LARGE SCALE GENOMIC DNA]</scope>
    <source>
        <strain evidence="5 6">228</strain>
    </source>
</reference>
<feature type="domain" description="HTH gntR-type" evidence="4">
    <location>
        <begin position="1"/>
        <end position="69"/>
    </location>
</feature>
<dbReference type="GO" id="GO:0003677">
    <property type="term" value="F:DNA binding"/>
    <property type="evidence" value="ECO:0007669"/>
    <property type="project" value="UniProtKB-KW"/>
</dbReference>
<keyword evidence="3" id="KW-0804">Transcription</keyword>
<evidence type="ECO:0000259" key="4">
    <source>
        <dbReference type="PROSITE" id="PS50949"/>
    </source>
</evidence>
<dbReference type="Proteomes" id="UP000238196">
    <property type="component" value="Unassembled WGS sequence"/>
</dbReference>
<dbReference type="PANTHER" id="PTHR43537:SF47">
    <property type="entry name" value="REGULATORY PROTEIN GNTR HTH"/>
    <property type="match status" value="1"/>
</dbReference>
<dbReference type="AlphaFoldDB" id="A0A2S5KP24"/>
<evidence type="ECO:0000256" key="2">
    <source>
        <dbReference type="ARBA" id="ARBA00023125"/>
    </source>
</evidence>
<dbReference type="Gene3D" id="1.20.120.530">
    <property type="entry name" value="GntR ligand-binding domain-like"/>
    <property type="match status" value="1"/>
</dbReference>
<proteinExistence type="predicted"/>
<protein>
    <recommendedName>
        <fullName evidence="4">HTH gntR-type domain-containing protein</fullName>
    </recommendedName>
</protein>
<organism evidence="5 6">
    <name type="scientific">Proteobacteria bacterium 228</name>
    <dbReference type="NCBI Taxonomy" id="2083153"/>
    <lineage>
        <taxon>Bacteria</taxon>
        <taxon>Pseudomonadati</taxon>
        <taxon>Pseudomonadota</taxon>
    </lineage>
</organism>
<keyword evidence="1" id="KW-0805">Transcription regulation</keyword>
<dbReference type="InterPro" id="IPR008920">
    <property type="entry name" value="TF_FadR/GntR_C"/>
</dbReference>